<organism evidence="1 2">
    <name type="scientific">Punica granatum</name>
    <name type="common">Pomegranate</name>
    <dbReference type="NCBI Taxonomy" id="22663"/>
    <lineage>
        <taxon>Eukaryota</taxon>
        <taxon>Viridiplantae</taxon>
        <taxon>Streptophyta</taxon>
        <taxon>Embryophyta</taxon>
        <taxon>Tracheophyta</taxon>
        <taxon>Spermatophyta</taxon>
        <taxon>Magnoliopsida</taxon>
        <taxon>eudicotyledons</taxon>
        <taxon>Gunneridae</taxon>
        <taxon>Pentapetalae</taxon>
        <taxon>rosids</taxon>
        <taxon>malvids</taxon>
        <taxon>Myrtales</taxon>
        <taxon>Lythraceae</taxon>
        <taxon>Punica</taxon>
    </lineage>
</organism>
<gene>
    <name evidence="1" type="ORF">CRG98_020112</name>
</gene>
<dbReference type="AlphaFoldDB" id="A0A2I0JT86"/>
<reference evidence="1 2" key="1">
    <citation type="submission" date="2017-11" db="EMBL/GenBank/DDBJ databases">
        <title>De-novo sequencing of pomegranate (Punica granatum L.) genome.</title>
        <authorList>
            <person name="Akparov Z."/>
            <person name="Amiraslanov A."/>
            <person name="Hajiyeva S."/>
            <person name="Abbasov M."/>
            <person name="Kaur K."/>
            <person name="Hamwieh A."/>
            <person name="Solovyev V."/>
            <person name="Salamov A."/>
            <person name="Braich B."/>
            <person name="Kosarev P."/>
            <person name="Mahmoud A."/>
            <person name="Hajiyev E."/>
            <person name="Babayeva S."/>
            <person name="Izzatullayeva V."/>
            <person name="Mammadov A."/>
            <person name="Mammadov A."/>
            <person name="Sharifova S."/>
            <person name="Ojaghi J."/>
            <person name="Eynullazada K."/>
            <person name="Bayramov B."/>
            <person name="Abdulazimova A."/>
            <person name="Shahmuradov I."/>
        </authorList>
    </citation>
    <scope>NUCLEOTIDE SEQUENCE [LARGE SCALE GENOMIC DNA]</scope>
    <source>
        <strain evidence="2">cv. AG2017</strain>
        <tissue evidence="1">Leaf</tissue>
    </source>
</reference>
<sequence>MPLLVPSALRGRTANAASWNSGLMSSASWVGSNYRSRGARDGTAGARKFQRWRVQLLSSAGARVVASGKLLELEPLMGTVSWLSELSGGGGVAARTNRGVRDDNARAARAQGREFCCYSSSRLESRVGRTCSMRVEEHARNRAEERR</sequence>
<proteinExistence type="predicted"/>
<accession>A0A2I0JT86</accession>
<evidence type="ECO:0000313" key="1">
    <source>
        <dbReference type="EMBL" id="PKI59481.1"/>
    </source>
</evidence>
<dbReference type="EMBL" id="PGOL01001269">
    <property type="protein sequence ID" value="PKI59481.1"/>
    <property type="molecule type" value="Genomic_DNA"/>
</dbReference>
<comment type="caution">
    <text evidence="1">The sequence shown here is derived from an EMBL/GenBank/DDBJ whole genome shotgun (WGS) entry which is preliminary data.</text>
</comment>
<name>A0A2I0JT86_PUNGR</name>
<dbReference type="Proteomes" id="UP000233551">
    <property type="component" value="Unassembled WGS sequence"/>
</dbReference>
<protein>
    <submittedName>
        <fullName evidence="1">Uncharacterized protein</fullName>
    </submittedName>
</protein>
<keyword evidence="2" id="KW-1185">Reference proteome</keyword>
<evidence type="ECO:0000313" key="2">
    <source>
        <dbReference type="Proteomes" id="UP000233551"/>
    </source>
</evidence>